<dbReference type="AlphaFoldDB" id="A0A4P9ZK37"/>
<feature type="compositionally biased region" description="Polar residues" evidence="1">
    <location>
        <begin position="45"/>
        <end position="64"/>
    </location>
</feature>
<sequence>MSSPNSSIHLRSANMSIDSHHGLASESDISDMDDTPHPMRFFNAPSHSLSAGPTASSTNPSHNTIPAIELSSEPPSSPTHHCLAQSSRASLTQGDRTAPLIFPEDEATDVSPGGGHSATKHSGGSSHSTGFTSFMRHLDRFRKSLSPLDYNSDSDTEETTTVPEDRRQDTASAARDSGIMEVRDGTR</sequence>
<name>A0A4P9ZK37_9FUNG</name>
<protein>
    <submittedName>
        <fullName evidence="2">Uncharacterized protein</fullName>
    </submittedName>
</protein>
<dbReference type="Proteomes" id="UP000268162">
    <property type="component" value="Unassembled WGS sequence"/>
</dbReference>
<evidence type="ECO:0000256" key="1">
    <source>
        <dbReference type="SAM" id="MobiDB-lite"/>
    </source>
</evidence>
<accession>A0A4P9ZK37</accession>
<feature type="region of interest" description="Disordered" evidence="1">
    <location>
        <begin position="19"/>
        <end position="131"/>
    </location>
</feature>
<proteinExistence type="predicted"/>
<feature type="compositionally biased region" description="Polar residues" evidence="1">
    <location>
        <begin position="84"/>
        <end position="95"/>
    </location>
</feature>
<feature type="compositionally biased region" description="Low complexity" evidence="1">
    <location>
        <begin position="120"/>
        <end position="131"/>
    </location>
</feature>
<evidence type="ECO:0000313" key="3">
    <source>
        <dbReference type="Proteomes" id="UP000268162"/>
    </source>
</evidence>
<feature type="region of interest" description="Disordered" evidence="1">
    <location>
        <begin position="145"/>
        <end position="187"/>
    </location>
</feature>
<evidence type="ECO:0000313" key="2">
    <source>
        <dbReference type="EMBL" id="RKP33614.1"/>
    </source>
</evidence>
<organism evidence="2 3">
    <name type="scientific">Dimargaris cristalligena</name>
    <dbReference type="NCBI Taxonomy" id="215637"/>
    <lineage>
        <taxon>Eukaryota</taxon>
        <taxon>Fungi</taxon>
        <taxon>Fungi incertae sedis</taxon>
        <taxon>Zoopagomycota</taxon>
        <taxon>Kickxellomycotina</taxon>
        <taxon>Dimargaritomycetes</taxon>
        <taxon>Dimargaritales</taxon>
        <taxon>Dimargaritaceae</taxon>
        <taxon>Dimargaris</taxon>
    </lineage>
</organism>
<dbReference type="EMBL" id="ML003697">
    <property type="protein sequence ID" value="RKP33614.1"/>
    <property type="molecule type" value="Genomic_DNA"/>
</dbReference>
<reference evidence="3" key="1">
    <citation type="journal article" date="2018" name="Nat. Microbiol.">
        <title>Leveraging single-cell genomics to expand the fungal tree of life.</title>
        <authorList>
            <person name="Ahrendt S.R."/>
            <person name="Quandt C.A."/>
            <person name="Ciobanu D."/>
            <person name="Clum A."/>
            <person name="Salamov A."/>
            <person name="Andreopoulos B."/>
            <person name="Cheng J.F."/>
            <person name="Woyke T."/>
            <person name="Pelin A."/>
            <person name="Henrissat B."/>
            <person name="Reynolds N.K."/>
            <person name="Benny G.L."/>
            <person name="Smith M.E."/>
            <person name="James T.Y."/>
            <person name="Grigoriev I.V."/>
        </authorList>
    </citation>
    <scope>NUCLEOTIDE SEQUENCE [LARGE SCALE GENOMIC DNA]</scope>
    <source>
        <strain evidence="3">RSA 468</strain>
    </source>
</reference>
<gene>
    <name evidence="2" type="ORF">BJ085DRAFT_35955</name>
</gene>
<keyword evidence="3" id="KW-1185">Reference proteome</keyword>